<organism evidence="1 2">
    <name type="scientific">Trichinella britovi</name>
    <name type="common">Parasitic roundworm</name>
    <dbReference type="NCBI Taxonomy" id="45882"/>
    <lineage>
        <taxon>Eukaryota</taxon>
        <taxon>Metazoa</taxon>
        <taxon>Ecdysozoa</taxon>
        <taxon>Nematoda</taxon>
        <taxon>Enoplea</taxon>
        <taxon>Dorylaimia</taxon>
        <taxon>Trichinellida</taxon>
        <taxon>Trichinellidae</taxon>
        <taxon>Trichinella</taxon>
    </lineage>
</organism>
<gene>
    <name evidence="1" type="ORF">T03_472</name>
</gene>
<keyword evidence="2" id="KW-1185">Reference proteome</keyword>
<reference evidence="1 2" key="1">
    <citation type="submission" date="2015-01" db="EMBL/GenBank/DDBJ databases">
        <title>Evolution of Trichinella species and genotypes.</title>
        <authorList>
            <person name="Korhonen P.K."/>
            <person name="Edoardo P."/>
            <person name="Giuseppe L.R."/>
            <person name="Gasser R.B."/>
        </authorList>
    </citation>
    <scope>NUCLEOTIDE SEQUENCE [LARGE SCALE GENOMIC DNA]</scope>
    <source>
        <strain evidence="1">ISS120</strain>
    </source>
</reference>
<protein>
    <submittedName>
        <fullName evidence="1">Uncharacterized protein</fullName>
    </submittedName>
</protein>
<comment type="caution">
    <text evidence="1">The sequence shown here is derived from an EMBL/GenBank/DDBJ whole genome shotgun (WGS) entry which is preliminary data.</text>
</comment>
<evidence type="ECO:0000313" key="2">
    <source>
        <dbReference type="Proteomes" id="UP000054653"/>
    </source>
</evidence>
<name>A0A0V1C9U7_TRIBR</name>
<dbReference type="EMBL" id="JYDI01000315">
    <property type="protein sequence ID" value="KRY45991.1"/>
    <property type="molecule type" value="Genomic_DNA"/>
</dbReference>
<dbReference type="AlphaFoldDB" id="A0A0V1C9U7"/>
<evidence type="ECO:0000313" key="1">
    <source>
        <dbReference type="EMBL" id="KRY45991.1"/>
    </source>
</evidence>
<proteinExistence type="predicted"/>
<sequence length="124" mass="13943">MTCKSPIEGGVRGNRDRTKWDDPVYVNFSCKNRPGILYVSDSQIRRPVKHDRQPGRVVDCIFRFSWPTGCMVSQAGDDSRPQVRHNFLSQMSGFFNHGYARHASGNPKTTAFGAVSFGTPVYKT</sequence>
<dbReference type="OrthoDB" id="10376238at2759"/>
<accession>A0A0V1C9U7</accession>
<dbReference type="Proteomes" id="UP000054653">
    <property type="component" value="Unassembled WGS sequence"/>
</dbReference>